<evidence type="ECO:0000313" key="1">
    <source>
        <dbReference type="EMBL" id="KAJ7566291.1"/>
    </source>
</evidence>
<dbReference type="Proteomes" id="UP001162992">
    <property type="component" value="Chromosome 2"/>
</dbReference>
<proteinExistence type="predicted"/>
<keyword evidence="2" id="KW-1185">Reference proteome</keyword>
<gene>
    <name evidence="1" type="ORF">O6H91_02G095800</name>
</gene>
<organism evidence="1 2">
    <name type="scientific">Diphasiastrum complanatum</name>
    <name type="common">Issler's clubmoss</name>
    <name type="synonym">Lycopodium complanatum</name>
    <dbReference type="NCBI Taxonomy" id="34168"/>
    <lineage>
        <taxon>Eukaryota</taxon>
        <taxon>Viridiplantae</taxon>
        <taxon>Streptophyta</taxon>
        <taxon>Embryophyta</taxon>
        <taxon>Tracheophyta</taxon>
        <taxon>Lycopodiopsida</taxon>
        <taxon>Lycopodiales</taxon>
        <taxon>Lycopodiaceae</taxon>
        <taxon>Lycopodioideae</taxon>
        <taxon>Diphasiastrum</taxon>
    </lineage>
</organism>
<name>A0ACC2EIG1_DIPCM</name>
<evidence type="ECO:0000313" key="2">
    <source>
        <dbReference type="Proteomes" id="UP001162992"/>
    </source>
</evidence>
<dbReference type="EMBL" id="CM055093">
    <property type="protein sequence ID" value="KAJ7566291.1"/>
    <property type="molecule type" value="Genomic_DNA"/>
</dbReference>
<protein>
    <submittedName>
        <fullName evidence="1">Uncharacterized protein</fullName>
    </submittedName>
</protein>
<sequence>MAIETGGVSPEVKASLLSVISWSWLNRLMLLGKRRPIQAEDLYDLHHTESAESCEQRWTKAMEELKLNYGINQTPPVFYVLLRVLGREYFKAAIFKPIWLGAVISQVYIMKELVILAQDLNQQVLWWWGSLLVIGMCVGSVVQSIAQHLLVMLSQKIAIRLRATVSMAVFGKMTSMRLSSLENTNSGQMLNLITNDTQKMVDACNLFHFVWFGVIELLVISGLVMREAGISATAGALVIFLTQPLQMAMANAVGRWRRKAVQATDARIRLMGEILVGVRVVKYYGWTVAFINKISELRAVEMHWIKRACYMMASTSAIKDGLIPLASLATFGTYVSLHGKMLPPSSAFTVLALFGILVRVFPLASTGVQFAGEAWVAIRRLQRFLELPNGSAFRTKEEMAKMSESKSHDRPIHLSNCAFSWKLQDELEQKVQFKWTFRRSFKGSFRESLRKSFRESFLITNLSLRNLFSDSKRDMRAPDTESDKSRLICRESFDKKSAQINSQQDLNKNPVSDLNSENKKGSELSRGSELSQIDFYVNSGELVGVKGPTGSGKSSLLFALLGEMECVDGKLSFCAMQVAYVPQQPWIFNDSIRNNIIFGNPYEKQRYREVVAACALSHDIAQMEDGHETELGERGVNLSGGQKARIGLARACYSRAPLVLMDDPLAAVDVSTAKHLMEHVFGGLLKGRAVILISHRIHFLEKCDRLYLMANGTCKEIQKTGTDLADYCFNQPTEERRQNSEQESEAANLSTIPKIEVQGSDERAVHATQVPEISTSVISDDKADDALQLEERLQFLKRPSNGPDYDSLKKSNKNPRPQLVRALTTNEDRVLGNVKFSSHAQYLKAGGGLIVFTFVMIVFLVAQAIRIMTDYWLSIWTDRRYNASTALYIGVYAGFAMGSITMLLARAMLFTHFAVTAAKRLHNSMTEKVLRSPQSFFSQNLIGRILNRFSKDQAMVDELLPNSAQQSLEVLVGIVGSIASIFVVMPWILLILPPFVIFFYYIIHSYLVVSRELKRLDGISRSPIFSHFEQTLDGIATIRAYGVQPTMHARFAELIDANDRAYILFVHTSRWMAVRLDFAAAICVTASAMMVILLRTNLAPGLTGVLLVQSLHLLGTLAYGARVAADTENYFTSVERIQAYADLPTEETSLSCPSTIPENWPSQGEIEFQKYTMAYQKDLRPVLNNLTFKIQPAERIAIVGRTGAGKSTLVAAIFRMAENQNCSGSILIDGIDIQDIALDYLRQRLSIVPQDPMLFQGTVRFNLDPFESHTDEEIWEAIQTAHLEEKVHSIYMPVTENGNNFSVGQRQLLCLARCVLRRSKVIVMDEATAALDFQTDQKVKSTVSTAFRDCTVLTVAHRIETIIDYDRVLALGPGGCISEFDSPINLLRAADKSKKGGIFATMVDQCGQLVALQLREAAEAAEVARQQPPSQPIKGAEMNV</sequence>
<reference evidence="2" key="1">
    <citation type="journal article" date="2024" name="Proc. Natl. Acad. Sci. U.S.A.">
        <title>Extraordinary preservation of gene collinearity over three hundred million years revealed in homosporous lycophytes.</title>
        <authorList>
            <person name="Li C."/>
            <person name="Wickell D."/>
            <person name="Kuo L.Y."/>
            <person name="Chen X."/>
            <person name="Nie B."/>
            <person name="Liao X."/>
            <person name="Peng D."/>
            <person name="Ji J."/>
            <person name="Jenkins J."/>
            <person name="Williams M."/>
            <person name="Shu S."/>
            <person name="Plott C."/>
            <person name="Barry K."/>
            <person name="Rajasekar S."/>
            <person name="Grimwood J."/>
            <person name="Han X."/>
            <person name="Sun S."/>
            <person name="Hou Z."/>
            <person name="He W."/>
            <person name="Dai G."/>
            <person name="Sun C."/>
            <person name="Schmutz J."/>
            <person name="Leebens-Mack J.H."/>
            <person name="Li F.W."/>
            <person name="Wang L."/>
        </authorList>
    </citation>
    <scope>NUCLEOTIDE SEQUENCE [LARGE SCALE GENOMIC DNA]</scope>
    <source>
        <strain evidence="2">cv. PW_Plant_1</strain>
    </source>
</reference>
<comment type="caution">
    <text evidence="1">The sequence shown here is derived from an EMBL/GenBank/DDBJ whole genome shotgun (WGS) entry which is preliminary data.</text>
</comment>
<accession>A0ACC2EIG1</accession>